<proteinExistence type="predicted"/>
<accession>A0A8C5GEF6</accession>
<sequence length="108" mass="12605">LMYAERAVRTVNPLLRKGEDPHKALMAYRATPLSHGSCPAQLLVGQNIKMPLLVSQEKLRPDWPDLQVLQQRDQDLNMKQAFWFNKRHKVKVNQELRPGPRVWVKNIL</sequence>
<dbReference type="Ensembl" id="ENSGWIT00000031669.1">
    <property type="protein sequence ID" value="ENSGWIP00000029003.1"/>
    <property type="gene ID" value="ENSGWIG00000015167.1"/>
</dbReference>
<dbReference type="AlphaFoldDB" id="A0A8C5GEF6"/>
<reference evidence="1" key="3">
    <citation type="submission" date="2025-09" db="UniProtKB">
        <authorList>
            <consortium name="Ensembl"/>
        </authorList>
    </citation>
    <scope>IDENTIFICATION</scope>
</reference>
<organism evidence="1 2">
    <name type="scientific">Gouania willdenowi</name>
    <name type="common">Blunt-snouted clingfish</name>
    <name type="synonym">Lepadogaster willdenowi</name>
    <dbReference type="NCBI Taxonomy" id="441366"/>
    <lineage>
        <taxon>Eukaryota</taxon>
        <taxon>Metazoa</taxon>
        <taxon>Chordata</taxon>
        <taxon>Craniata</taxon>
        <taxon>Vertebrata</taxon>
        <taxon>Euteleostomi</taxon>
        <taxon>Actinopterygii</taxon>
        <taxon>Neopterygii</taxon>
        <taxon>Teleostei</taxon>
        <taxon>Neoteleostei</taxon>
        <taxon>Acanthomorphata</taxon>
        <taxon>Ovalentaria</taxon>
        <taxon>Blenniimorphae</taxon>
        <taxon>Blenniiformes</taxon>
        <taxon>Gobiesocoidei</taxon>
        <taxon>Gobiesocidae</taxon>
        <taxon>Gobiesocinae</taxon>
        <taxon>Gouania</taxon>
    </lineage>
</organism>
<reference evidence="1" key="2">
    <citation type="submission" date="2025-08" db="UniProtKB">
        <authorList>
            <consortium name="Ensembl"/>
        </authorList>
    </citation>
    <scope>IDENTIFICATION</scope>
</reference>
<dbReference type="Proteomes" id="UP000694680">
    <property type="component" value="Chromosome 8"/>
</dbReference>
<keyword evidence="2" id="KW-1185">Reference proteome</keyword>
<evidence type="ECO:0000313" key="1">
    <source>
        <dbReference type="Ensembl" id="ENSGWIP00000029003.1"/>
    </source>
</evidence>
<name>A0A8C5GEF6_GOUWI</name>
<protein>
    <submittedName>
        <fullName evidence="1">Uncharacterized protein</fullName>
    </submittedName>
</protein>
<evidence type="ECO:0000313" key="2">
    <source>
        <dbReference type="Proteomes" id="UP000694680"/>
    </source>
</evidence>
<reference evidence="1" key="1">
    <citation type="submission" date="2020-06" db="EMBL/GenBank/DDBJ databases">
        <authorList>
            <consortium name="Wellcome Sanger Institute Data Sharing"/>
        </authorList>
    </citation>
    <scope>NUCLEOTIDE SEQUENCE [LARGE SCALE GENOMIC DNA]</scope>
</reference>